<dbReference type="EMBL" id="JBHUPB010000015">
    <property type="protein sequence ID" value="MFD2969922.1"/>
    <property type="molecule type" value="Genomic_DNA"/>
</dbReference>
<name>A0ABW6BKA5_9SPHI</name>
<evidence type="ECO:0000256" key="1">
    <source>
        <dbReference type="SAM" id="Phobius"/>
    </source>
</evidence>
<dbReference type="Proteomes" id="UP001597525">
    <property type="component" value="Unassembled WGS sequence"/>
</dbReference>
<dbReference type="RefSeq" id="WP_320183408.1">
    <property type="nucleotide sequence ID" value="NZ_CP138332.1"/>
</dbReference>
<keyword evidence="1" id="KW-0812">Transmembrane</keyword>
<protein>
    <submittedName>
        <fullName evidence="2">Uncharacterized protein</fullName>
    </submittedName>
</protein>
<proteinExistence type="predicted"/>
<evidence type="ECO:0000313" key="2">
    <source>
        <dbReference type="EMBL" id="MFD2969922.1"/>
    </source>
</evidence>
<gene>
    <name evidence="2" type="ORF">ACFS7Y_21210</name>
</gene>
<reference evidence="3" key="1">
    <citation type="journal article" date="2019" name="Int. J. Syst. Evol. Microbiol.">
        <title>The Global Catalogue of Microorganisms (GCM) 10K type strain sequencing project: providing services to taxonomists for standard genome sequencing and annotation.</title>
        <authorList>
            <consortium name="The Broad Institute Genomics Platform"/>
            <consortium name="The Broad Institute Genome Sequencing Center for Infectious Disease"/>
            <person name="Wu L."/>
            <person name="Ma J."/>
        </authorList>
    </citation>
    <scope>NUCLEOTIDE SEQUENCE [LARGE SCALE GENOMIC DNA]</scope>
    <source>
        <strain evidence="3">KCTC 22814</strain>
    </source>
</reference>
<sequence length="335" mass="38470">MPATFTEFKNGVLALYETKRSRNELDDLLANPTPANLRDYCLVRVSEGLSKTDTEVLQKFFDPYKRAKNIEEAISTFNTGSLKALQKFTLSKTQNPEDRIVKLLAILVDYQPRPFQNNYIDKPCNVDDESSIENVESTGKENPKIDPTTEVNKDLNIGTTTARDINEEVEVDAEEINSAATNPENMRRRKFFLPYLSKLRLNNKIILFGTLSIILVLIVWNVTYLRSEDCMCWNGERYVEVNCADKTQRYQIIGLNKQQLDYFERIQRKDTLSVADVGRVWYSKIDNEVEFFTQPGLHPVNFGRSLKLATEHIINKYAGKNANTLEDKSKNSTVE</sequence>
<feature type="transmembrane region" description="Helical" evidence="1">
    <location>
        <begin position="205"/>
        <end position="225"/>
    </location>
</feature>
<accession>A0ABW6BKA5</accession>
<organism evidence="2 3">
    <name type="scientific">Sphingobacterium bambusae</name>
    <dbReference type="NCBI Taxonomy" id="662858"/>
    <lineage>
        <taxon>Bacteria</taxon>
        <taxon>Pseudomonadati</taxon>
        <taxon>Bacteroidota</taxon>
        <taxon>Sphingobacteriia</taxon>
        <taxon>Sphingobacteriales</taxon>
        <taxon>Sphingobacteriaceae</taxon>
        <taxon>Sphingobacterium</taxon>
    </lineage>
</organism>
<comment type="caution">
    <text evidence="2">The sequence shown here is derived from an EMBL/GenBank/DDBJ whole genome shotgun (WGS) entry which is preliminary data.</text>
</comment>
<keyword evidence="3" id="KW-1185">Reference proteome</keyword>
<keyword evidence="1" id="KW-0472">Membrane</keyword>
<evidence type="ECO:0000313" key="3">
    <source>
        <dbReference type="Proteomes" id="UP001597525"/>
    </source>
</evidence>
<keyword evidence="1" id="KW-1133">Transmembrane helix</keyword>